<evidence type="ECO:0000256" key="1">
    <source>
        <dbReference type="SAM" id="MobiDB-lite"/>
    </source>
</evidence>
<accession>A0A409YU89</accession>
<dbReference type="Proteomes" id="UP000284706">
    <property type="component" value="Unassembled WGS sequence"/>
</dbReference>
<evidence type="ECO:0000313" key="3">
    <source>
        <dbReference type="Proteomes" id="UP000284706"/>
    </source>
</evidence>
<feature type="region of interest" description="Disordered" evidence="1">
    <location>
        <begin position="133"/>
        <end position="187"/>
    </location>
</feature>
<dbReference type="InParanoid" id="A0A409YU89"/>
<proteinExistence type="predicted"/>
<keyword evidence="3" id="KW-1185">Reference proteome</keyword>
<dbReference type="EMBL" id="NHYE01000282">
    <property type="protein sequence ID" value="PPR06560.1"/>
    <property type="molecule type" value="Genomic_DNA"/>
</dbReference>
<name>A0A409YU89_9AGAR</name>
<gene>
    <name evidence="2" type="ORF">CVT26_000641</name>
</gene>
<dbReference type="OrthoDB" id="3116529at2759"/>
<feature type="compositionally biased region" description="Polar residues" evidence="1">
    <location>
        <begin position="158"/>
        <end position="169"/>
    </location>
</feature>
<organism evidence="2 3">
    <name type="scientific">Gymnopilus dilepis</name>
    <dbReference type="NCBI Taxonomy" id="231916"/>
    <lineage>
        <taxon>Eukaryota</taxon>
        <taxon>Fungi</taxon>
        <taxon>Dikarya</taxon>
        <taxon>Basidiomycota</taxon>
        <taxon>Agaricomycotina</taxon>
        <taxon>Agaricomycetes</taxon>
        <taxon>Agaricomycetidae</taxon>
        <taxon>Agaricales</taxon>
        <taxon>Agaricineae</taxon>
        <taxon>Hymenogastraceae</taxon>
        <taxon>Gymnopilus</taxon>
    </lineage>
</organism>
<sequence>MSSSNKSKTTVSFSASDVPKFDGRNFLQWKERITGVLLYSDVMDIIRGTLVEPPTTDAPAPPAAPAANADATALGSMAALLWLNSLPLATGATSQESVYQRMMEKYTSDNGVSDMDLDSVFAATRSAWTARFGHLPSGQQPRKGTLYLKKENRDQKQKAPNTQTAQRNTAIKGKGKEPSHSDQQNAG</sequence>
<dbReference type="AlphaFoldDB" id="A0A409YU89"/>
<reference evidence="2 3" key="1">
    <citation type="journal article" date="2018" name="Evol. Lett.">
        <title>Horizontal gene cluster transfer increased hallucinogenic mushroom diversity.</title>
        <authorList>
            <person name="Reynolds H.T."/>
            <person name="Vijayakumar V."/>
            <person name="Gluck-Thaler E."/>
            <person name="Korotkin H.B."/>
            <person name="Matheny P.B."/>
            <person name="Slot J.C."/>
        </authorList>
    </citation>
    <scope>NUCLEOTIDE SEQUENCE [LARGE SCALE GENOMIC DNA]</scope>
    <source>
        <strain evidence="2 3">SRW20</strain>
    </source>
</reference>
<protein>
    <submittedName>
        <fullName evidence="2">Uncharacterized protein</fullName>
    </submittedName>
</protein>
<feature type="compositionally biased region" description="Basic and acidic residues" evidence="1">
    <location>
        <begin position="148"/>
        <end position="157"/>
    </location>
</feature>
<comment type="caution">
    <text evidence="2">The sequence shown here is derived from an EMBL/GenBank/DDBJ whole genome shotgun (WGS) entry which is preliminary data.</text>
</comment>
<evidence type="ECO:0000313" key="2">
    <source>
        <dbReference type="EMBL" id="PPR06560.1"/>
    </source>
</evidence>
<feature type="non-terminal residue" evidence="2">
    <location>
        <position position="187"/>
    </location>
</feature>